<protein>
    <recommendedName>
        <fullName evidence="7">Tetraspanin</fullName>
    </recommendedName>
</protein>
<keyword evidence="6" id="KW-1185">Reference proteome</keyword>
<proteinExistence type="predicted"/>
<sequence length="192" mass="21827">RFLHKKCVLALARESKIQKSALTKQSLKLRSYVVVTAVEAMVLISYCANLQFTLQTISGEIENILTSSLNKYSTNRAWQLFWDQFQQHYYCCGSSKNTDWFQTAWVSPITLSSFSLLKKFTQQNGKFIIPAAPISCCLPDAICNTFTDGERPDPEKYFQKSCSSIITNKINSTASTRYLFYAVLVIQLGTNR</sequence>
<dbReference type="Pfam" id="PF00335">
    <property type="entry name" value="Tetraspanin"/>
    <property type="match status" value="1"/>
</dbReference>
<organism evidence="5 6">
    <name type="scientific">Aphis glycines</name>
    <name type="common">Soybean aphid</name>
    <dbReference type="NCBI Taxonomy" id="307491"/>
    <lineage>
        <taxon>Eukaryota</taxon>
        <taxon>Metazoa</taxon>
        <taxon>Ecdysozoa</taxon>
        <taxon>Arthropoda</taxon>
        <taxon>Hexapoda</taxon>
        <taxon>Insecta</taxon>
        <taxon>Pterygota</taxon>
        <taxon>Neoptera</taxon>
        <taxon>Paraneoptera</taxon>
        <taxon>Hemiptera</taxon>
        <taxon>Sternorrhyncha</taxon>
        <taxon>Aphidomorpha</taxon>
        <taxon>Aphidoidea</taxon>
        <taxon>Aphididae</taxon>
        <taxon>Aphidini</taxon>
        <taxon>Aphis</taxon>
        <taxon>Aphis</taxon>
    </lineage>
</organism>
<dbReference type="Gene3D" id="1.10.1450.10">
    <property type="entry name" value="Tetraspanin"/>
    <property type="match status" value="1"/>
</dbReference>
<dbReference type="EMBL" id="VYZN01000057">
    <property type="protein sequence ID" value="KAE9525897.1"/>
    <property type="molecule type" value="Genomic_DNA"/>
</dbReference>
<evidence type="ECO:0000256" key="3">
    <source>
        <dbReference type="ARBA" id="ARBA00022989"/>
    </source>
</evidence>
<keyword evidence="2" id="KW-0812">Transmembrane</keyword>
<dbReference type="GO" id="GO:0016020">
    <property type="term" value="C:membrane"/>
    <property type="evidence" value="ECO:0007669"/>
    <property type="project" value="UniProtKB-SubCell"/>
</dbReference>
<evidence type="ECO:0000256" key="1">
    <source>
        <dbReference type="ARBA" id="ARBA00004141"/>
    </source>
</evidence>
<reference evidence="5 6" key="1">
    <citation type="submission" date="2019-08" db="EMBL/GenBank/DDBJ databases">
        <title>The genome of the soybean aphid Biotype 1, its phylome, world population structure and adaptation to the North American continent.</title>
        <authorList>
            <person name="Giordano R."/>
            <person name="Donthu R.K."/>
            <person name="Hernandez A.G."/>
            <person name="Wright C.L."/>
            <person name="Zimin A.V."/>
        </authorList>
    </citation>
    <scope>NUCLEOTIDE SEQUENCE [LARGE SCALE GENOMIC DNA]</scope>
    <source>
        <tissue evidence="5">Whole aphids</tissue>
    </source>
</reference>
<dbReference type="Proteomes" id="UP000475862">
    <property type="component" value="Unassembled WGS sequence"/>
</dbReference>
<keyword evidence="3" id="KW-1133">Transmembrane helix</keyword>
<evidence type="ECO:0000256" key="2">
    <source>
        <dbReference type="ARBA" id="ARBA00022692"/>
    </source>
</evidence>
<gene>
    <name evidence="5" type="ORF">AGLY_013946</name>
</gene>
<evidence type="ECO:0000313" key="6">
    <source>
        <dbReference type="Proteomes" id="UP000475862"/>
    </source>
</evidence>
<dbReference type="SUPFAM" id="SSF48652">
    <property type="entry name" value="Tetraspanin"/>
    <property type="match status" value="1"/>
</dbReference>
<evidence type="ECO:0000313" key="5">
    <source>
        <dbReference type="EMBL" id="KAE9525897.1"/>
    </source>
</evidence>
<comment type="caution">
    <text evidence="5">The sequence shown here is derived from an EMBL/GenBank/DDBJ whole genome shotgun (WGS) entry which is preliminary data.</text>
</comment>
<evidence type="ECO:0000256" key="4">
    <source>
        <dbReference type="ARBA" id="ARBA00023136"/>
    </source>
</evidence>
<feature type="non-terminal residue" evidence="5">
    <location>
        <position position="1"/>
    </location>
</feature>
<dbReference type="InterPro" id="IPR008952">
    <property type="entry name" value="Tetraspanin_EC2_sf"/>
</dbReference>
<accession>A0A6G0T4N1</accession>
<name>A0A6G0T4N1_APHGL</name>
<dbReference type="OrthoDB" id="9836210at2759"/>
<comment type="subcellular location">
    <subcellularLocation>
        <location evidence="1">Membrane</location>
        <topology evidence="1">Multi-pass membrane protein</topology>
    </subcellularLocation>
</comment>
<dbReference type="InterPro" id="IPR018499">
    <property type="entry name" value="Tetraspanin/Peripherin"/>
</dbReference>
<keyword evidence="4" id="KW-0472">Membrane</keyword>
<evidence type="ECO:0008006" key="7">
    <source>
        <dbReference type="Google" id="ProtNLM"/>
    </source>
</evidence>
<dbReference type="AlphaFoldDB" id="A0A6G0T4N1"/>